<feature type="binding site" evidence="11">
    <location>
        <position position="121"/>
    </location>
    <ligand>
        <name>ATP</name>
        <dbReference type="ChEBI" id="CHEBI:30616"/>
    </ligand>
</feature>
<dbReference type="SUPFAM" id="SSF52540">
    <property type="entry name" value="P-loop containing nucleoside triphosphate hydrolases"/>
    <property type="match status" value="1"/>
</dbReference>
<dbReference type="PROSITE" id="PS01128">
    <property type="entry name" value="SHIKIMATE_KINASE"/>
    <property type="match status" value="1"/>
</dbReference>
<feature type="binding site" evidence="11">
    <location>
        <position position="155"/>
    </location>
    <ligand>
        <name>ATP</name>
        <dbReference type="ChEBI" id="CHEBI:30616"/>
    </ligand>
</feature>
<evidence type="ECO:0000256" key="4">
    <source>
        <dbReference type="ARBA" id="ARBA00022605"/>
    </source>
</evidence>
<dbReference type="HAMAP" id="MF_00109">
    <property type="entry name" value="Shikimate_kinase"/>
    <property type="match status" value="1"/>
</dbReference>
<keyword evidence="6 11" id="KW-0547">Nucleotide-binding</keyword>
<evidence type="ECO:0000256" key="7">
    <source>
        <dbReference type="ARBA" id="ARBA00022777"/>
    </source>
</evidence>
<evidence type="ECO:0000256" key="10">
    <source>
        <dbReference type="ARBA" id="ARBA00048567"/>
    </source>
</evidence>
<comment type="caution">
    <text evidence="12">The sequence shown here is derived from an EMBL/GenBank/DDBJ whole genome shotgun (WGS) entry which is preliminary data.</text>
</comment>
<dbReference type="PANTHER" id="PTHR21087">
    <property type="entry name" value="SHIKIMATE KINASE"/>
    <property type="match status" value="1"/>
</dbReference>
<proteinExistence type="inferred from homology"/>
<evidence type="ECO:0000256" key="8">
    <source>
        <dbReference type="ARBA" id="ARBA00022840"/>
    </source>
</evidence>
<dbReference type="EMBL" id="JBHSTE010000001">
    <property type="protein sequence ID" value="MFC6331306.1"/>
    <property type="molecule type" value="Genomic_DNA"/>
</dbReference>
<comment type="pathway">
    <text evidence="1 11">Metabolic intermediate biosynthesis; chorismate biosynthesis; chorismate from D-erythrose 4-phosphate and phosphoenolpyruvate: step 5/7.</text>
</comment>
<evidence type="ECO:0000313" key="12">
    <source>
        <dbReference type="EMBL" id="MFC6331306.1"/>
    </source>
</evidence>
<dbReference type="GO" id="GO:0016301">
    <property type="term" value="F:kinase activity"/>
    <property type="evidence" value="ECO:0007669"/>
    <property type="project" value="UniProtKB-KW"/>
</dbReference>
<evidence type="ECO:0000256" key="6">
    <source>
        <dbReference type="ARBA" id="ARBA00022741"/>
    </source>
</evidence>
<dbReference type="CDD" id="cd00464">
    <property type="entry name" value="SK"/>
    <property type="match status" value="1"/>
</dbReference>
<sequence length="175" mass="18939">MSTRNKIILIGFMGTGKSSVAAALSQLLQLQSLDVDKEIVSVEGRSIPDIFSQDGEEAFRSIETNVLRQLLQSPQPAIIATGGGAVLKQENRELMLKHGLVVHLSASADVIIARVSQDQGRPLLQGDVSERVHALLNTRAHAYDFAPVTIDTSHRSIPEIAADIANAWQHANQDT</sequence>
<evidence type="ECO:0000256" key="9">
    <source>
        <dbReference type="ARBA" id="ARBA00023141"/>
    </source>
</evidence>
<organism evidence="12 13">
    <name type="scientific">Paenibacillus septentrionalis</name>
    <dbReference type="NCBI Taxonomy" id="429342"/>
    <lineage>
        <taxon>Bacteria</taxon>
        <taxon>Bacillati</taxon>
        <taxon>Bacillota</taxon>
        <taxon>Bacilli</taxon>
        <taxon>Bacillales</taxon>
        <taxon>Paenibacillaceae</taxon>
        <taxon>Paenibacillus</taxon>
    </lineage>
</organism>
<feature type="binding site" evidence="11">
    <location>
        <begin position="14"/>
        <end position="19"/>
    </location>
    <ligand>
        <name>ATP</name>
        <dbReference type="ChEBI" id="CHEBI:30616"/>
    </ligand>
</feature>
<dbReference type="RefSeq" id="WP_379230409.1">
    <property type="nucleotide sequence ID" value="NZ_JBHSTE010000001.1"/>
</dbReference>
<dbReference type="InterPro" id="IPR031322">
    <property type="entry name" value="Shikimate/glucono_kinase"/>
</dbReference>
<evidence type="ECO:0000256" key="11">
    <source>
        <dbReference type="HAMAP-Rule" id="MF_00109"/>
    </source>
</evidence>
<dbReference type="Pfam" id="PF01202">
    <property type="entry name" value="SKI"/>
    <property type="match status" value="1"/>
</dbReference>
<keyword evidence="11" id="KW-0479">Metal-binding</keyword>
<protein>
    <recommendedName>
        <fullName evidence="3 11">Shikimate kinase</fullName>
        <shortName evidence="11">SK</shortName>
        <ecNumber evidence="3 11">2.7.1.71</ecNumber>
    </recommendedName>
</protein>
<reference evidence="13" key="1">
    <citation type="journal article" date="2019" name="Int. J. Syst. Evol. Microbiol.">
        <title>The Global Catalogue of Microorganisms (GCM) 10K type strain sequencing project: providing services to taxonomists for standard genome sequencing and annotation.</title>
        <authorList>
            <consortium name="The Broad Institute Genomics Platform"/>
            <consortium name="The Broad Institute Genome Sequencing Center for Infectious Disease"/>
            <person name="Wu L."/>
            <person name="Ma J."/>
        </authorList>
    </citation>
    <scope>NUCLEOTIDE SEQUENCE [LARGE SCALE GENOMIC DNA]</scope>
    <source>
        <strain evidence="13">PCU 280</strain>
    </source>
</reference>
<dbReference type="EC" id="2.7.1.71" evidence="3 11"/>
<keyword evidence="4 11" id="KW-0028">Amino-acid biosynthesis</keyword>
<accession>A0ABW1V0E2</accession>
<gene>
    <name evidence="11" type="primary">aroK</name>
    <name evidence="12" type="ORF">ACFP56_01610</name>
</gene>
<comment type="similarity">
    <text evidence="2 11">Belongs to the shikimate kinase family.</text>
</comment>
<dbReference type="InterPro" id="IPR000623">
    <property type="entry name" value="Shikimate_kinase/TSH1"/>
</dbReference>
<feature type="binding site" evidence="11">
    <location>
        <position position="18"/>
    </location>
    <ligand>
        <name>Mg(2+)</name>
        <dbReference type="ChEBI" id="CHEBI:18420"/>
    </ligand>
</feature>
<feature type="binding site" evidence="11">
    <location>
        <position position="60"/>
    </location>
    <ligand>
        <name>substrate</name>
    </ligand>
</feature>
<keyword evidence="7 11" id="KW-0418">Kinase</keyword>
<evidence type="ECO:0000313" key="13">
    <source>
        <dbReference type="Proteomes" id="UP001596233"/>
    </source>
</evidence>
<feature type="binding site" evidence="11">
    <location>
        <position position="36"/>
    </location>
    <ligand>
        <name>substrate</name>
    </ligand>
</feature>
<evidence type="ECO:0000256" key="2">
    <source>
        <dbReference type="ARBA" id="ARBA00006997"/>
    </source>
</evidence>
<feature type="binding site" evidence="11">
    <location>
        <position position="83"/>
    </location>
    <ligand>
        <name>substrate</name>
    </ligand>
</feature>
<dbReference type="PRINTS" id="PR01100">
    <property type="entry name" value="SHIKIMTKNASE"/>
</dbReference>
<dbReference type="InterPro" id="IPR027417">
    <property type="entry name" value="P-loop_NTPase"/>
</dbReference>
<feature type="binding site" evidence="11">
    <location>
        <position position="139"/>
    </location>
    <ligand>
        <name>substrate</name>
    </ligand>
</feature>
<name>A0ABW1V0E2_9BACL</name>
<dbReference type="InterPro" id="IPR023000">
    <property type="entry name" value="Shikimate_kinase_CS"/>
</dbReference>
<dbReference type="Gene3D" id="3.40.50.300">
    <property type="entry name" value="P-loop containing nucleotide triphosphate hydrolases"/>
    <property type="match status" value="1"/>
</dbReference>
<evidence type="ECO:0000256" key="3">
    <source>
        <dbReference type="ARBA" id="ARBA00012154"/>
    </source>
</evidence>
<keyword evidence="11" id="KW-0963">Cytoplasm</keyword>
<dbReference type="PANTHER" id="PTHR21087:SF16">
    <property type="entry name" value="SHIKIMATE KINASE 1, CHLOROPLASTIC"/>
    <property type="match status" value="1"/>
</dbReference>
<keyword evidence="9 11" id="KW-0057">Aromatic amino acid biosynthesis</keyword>
<comment type="cofactor">
    <cofactor evidence="11">
        <name>Mg(2+)</name>
        <dbReference type="ChEBI" id="CHEBI:18420"/>
    </cofactor>
    <text evidence="11">Binds 1 Mg(2+) ion per subunit.</text>
</comment>
<comment type="function">
    <text evidence="11">Catalyzes the specific phosphorylation of the 3-hydroxyl group of shikimic acid using ATP as a cosubstrate.</text>
</comment>
<comment type="catalytic activity">
    <reaction evidence="10 11">
        <text>shikimate + ATP = 3-phosphoshikimate + ADP + H(+)</text>
        <dbReference type="Rhea" id="RHEA:13121"/>
        <dbReference type="ChEBI" id="CHEBI:15378"/>
        <dbReference type="ChEBI" id="CHEBI:30616"/>
        <dbReference type="ChEBI" id="CHEBI:36208"/>
        <dbReference type="ChEBI" id="CHEBI:145989"/>
        <dbReference type="ChEBI" id="CHEBI:456216"/>
        <dbReference type="EC" id="2.7.1.71"/>
    </reaction>
</comment>
<comment type="subunit">
    <text evidence="11">Monomer.</text>
</comment>
<comment type="subcellular location">
    <subcellularLocation>
        <location evidence="11">Cytoplasm</location>
    </subcellularLocation>
</comment>
<keyword evidence="11" id="KW-0460">Magnesium</keyword>
<keyword evidence="13" id="KW-1185">Reference proteome</keyword>
<keyword evidence="8 11" id="KW-0067">ATP-binding</keyword>
<dbReference type="Proteomes" id="UP001596233">
    <property type="component" value="Unassembled WGS sequence"/>
</dbReference>
<evidence type="ECO:0000256" key="5">
    <source>
        <dbReference type="ARBA" id="ARBA00022679"/>
    </source>
</evidence>
<evidence type="ECO:0000256" key="1">
    <source>
        <dbReference type="ARBA" id="ARBA00004842"/>
    </source>
</evidence>
<keyword evidence="5 11" id="KW-0808">Transferase</keyword>